<dbReference type="InterPro" id="IPR023828">
    <property type="entry name" value="Peptidase_S8_Ser-AS"/>
</dbReference>
<dbReference type="PANTHER" id="PTHR43806:SF11">
    <property type="entry name" value="CEREVISIN-RELATED"/>
    <property type="match status" value="1"/>
</dbReference>
<dbReference type="PANTHER" id="PTHR43806">
    <property type="entry name" value="PEPTIDASE S8"/>
    <property type="match status" value="1"/>
</dbReference>
<dbReference type="Proteomes" id="UP000698028">
    <property type="component" value="Unassembled WGS sequence"/>
</dbReference>
<keyword evidence="1 4" id="KW-0645">Protease</keyword>
<dbReference type="InterPro" id="IPR050131">
    <property type="entry name" value="Peptidase_S8_subtilisin-like"/>
</dbReference>
<evidence type="ECO:0000313" key="8">
    <source>
        <dbReference type="Proteomes" id="UP000698028"/>
    </source>
</evidence>
<sequence>MSRRILILVALSLIGVATPASAQILSNPGGALGPLGQAIPSLPTQRLPVVGAVLPNQQQEQERQEMAASALAQPSLDRIGVGNVIDTFGSKPLARLRDQRLRTMILQFSEQLDRDKNGNPVRRGELVVIDPDAQALADVASAGFVPLREEAVLGLRFVVLSIPDRGGDIRKAMKRLAKAASGLDLEYNHVFEPAGGPLATTYSVALASGASLTAKGSLIAMIDGGVAAHESLKGAAIRQRGFVGKVVPTGHGTAVASLLVGDAGRFKGAAIGARLLVADVYGGNPAAGSATAIVRALGWAEENNAQVVNISLVGPPNKLLEKAIAQLQTRKIRVVAAVGNDGPAAPPQYPASYDGVVAVTGVDAQGRALREAGRAKHLDFAAPGADMAAALPAGGYAEVRGTSFAAPLAAARLAAIGSIENLSREAVDGKGKVGRGIVCSTCAISPKTVGAK</sequence>
<proteinExistence type="inferred from homology"/>
<keyword evidence="8" id="KW-1185">Reference proteome</keyword>
<accession>A0ABS6V7Y2</accession>
<keyword evidence="5" id="KW-0732">Signal</keyword>
<feature type="active site" description="Charge relay system" evidence="4">
    <location>
        <position position="251"/>
    </location>
</feature>
<evidence type="ECO:0000256" key="4">
    <source>
        <dbReference type="PROSITE-ProRule" id="PRU01240"/>
    </source>
</evidence>
<keyword evidence="3 4" id="KW-0720">Serine protease</keyword>
<evidence type="ECO:0000256" key="1">
    <source>
        <dbReference type="ARBA" id="ARBA00022670"/>
    </source>
</evidence>
<evidence type="ECO:0000256" key="5">
    <source>
        <dbReference type="SAM" id="SignalP"/>
    </source>
</evidence>
<name>A0ABS6V7Y2_9SPHN</name>
<evidence type="ECO:0000259" key="6">
    <source>
        <dbReference type="Pfam" id="PF00082"/>
    </source>
</evidence>
<feature type="active site" description="Charge relay system" evidence="4">
    <location>
        <position position="403"/>
    </location>
</feature>
<evidence type="ECO:0000256" key="2">
    <source>
        <dbReference type="ARBA" id="ARBA00022801"/>
    </source>
</evidence>
<dbReference type="PROSITE" id="PS00138">
    <property type="entry name" value="SUBTILASE_SER"/>
    <property type="match status" value="1"/>
</dbReference>
<dbReference type="RefSeq" id="WP_218633582.1">
    <property type="nucleotide sequence ID" value="NZ_JAHVAH010000001.1"/>
</dbReference>
<reference evidence="7 8" key="1">
    <citation type="submission" date="2021-07" db="EMBL/GenBank/DDBJ databases">
        <title>The draft genome sequence of Sphingomicrobium sp. B8.</title>
        <authorList>
            <person name="Mu L."/>
        </authorList>
    </citation>
    <scope>NUCLEOTIDE SEQUENCE [LARGE SCALE GENOMIC DNA]</scope>
    <source>
        <strain evidence="7 8">B8</strain>
    </source>
</reference>
<evidence type="ECO:0000256" key="3">
    <source>
        <dbReference type="ARBA" id="ARBA00022825"/>
    </source>
</evidence>
<gene>
    <name evidence="7" type="ORF">KTQ36_10355</name>
</gene>
<feature type="signal peptide" evidence="5">
    <location>
        <begin position="1"/>
        <end position="22"/>
    </location>
</feature>
<protein>
    <submittedName>
        <fullName evidence="7">S8 family serine peptidase</fullName>
    </submittedName>
</protein>
<comment type="similarity">
    <text evidence="4">Belongs to the peptidase S8 family.</text>
</comment>
<dbReference type="CDD" id="cd05561">
    <property type="entry name" value="Peptidases_S8_4"/>
    <property type="match status" value="1"/>
</dbReference>
<dbReference type="InterPro" id="IPR000209">
    <property type="entry name" value="Peptidase_S8/S53_dom"/>
</dbReference>
<dbReference type="PROSITE" id="PS51892">
    <property type="entry name" value="SUBTILASE"/>
    <property type="match status" value="1"/>
</dbReference>
<dbReference type="Pfam" id="PF00082">
    <property type="entry name" value="Peptidase_S8"/>
    <property type="match status" value="1"/>
</dbReference>
<comment type="caution">
    <text evidence="7">The sequence shown here is derived from an EMBL/GenBank/DDBJ whole genome shotgun (WGS) entry which is preliminary data.</text>
</comment>
<feature type="chain" id="PRO_5045171497" evidence="5">
    <location>
        <begin position="23"/>
        <end position="452"/>
    </location>
</feature>
<evidence type="ECO:0000313" key="7">
    <source>
        <dbReference type="EMBL" id="MBW0145692.1"/>
    </source>
</evidence>
<feature type="active site" description="Charge relay system" evidence="4">
    <location>
        <position position="223"/>
    </location>
</feature>
<dbReference type="EMBL" id="JAHVAH010000001">
    <property type="protein sequence ID" value="MBW0145692.1"/>
    <property type="molecule type" value="Genomic_DNA"/>
</dbReference>
<organism evidence="7 8">
    <name type="scientific">Sphingomicrobium clamense</name>
    <dbReference type="NCBI Taxonomy" id="2851013"/>
    <lineage>
        <taxon>Bacteria</taxon>
        <taxon>Pseudomonadati</taxon>
        <taxon>Pseudomonadota</taxon>
        <taxon>Alphaproteobacteria</taxon>
        <taxon>Sphingomonadales</taxon>
        <taxon>Sphingomonadaceae</taxon>
        <taxon>Sphingomicrobium</taxon>
    </lineage>
</organism>
<feature type="domain" description="Peptidase S8/S53" evidence="6">
    <location>
        <begin position="215"/>
        <end position="418"/>
    </location>
</feature>
<keyword evidence="2 4" id="KW-0378">Hydrolase</keyword>